<comment type="caution">
    <text evidence="1">The sequence shown here is derived from an EMBL/GenBank/DDBJ whole genome shotgun (WGS) entry which is preliminary data.</text>
</comment>
<sequence>MSESSLTSKFITSAALEAPKEFSGVSQSLTEHRRENAESGALHPTARKLRALFDGVSPLVPELLGKRVSEICDTQNIDPIDLWAAATSGTNAIAVHLLASMIAEVFDDVHAVSIRWELIERRKVEIQQTIDKEPNQIKSMAMALATKQEFSRAEIAMWTTAVGLERRNDIHQRVVKGILQKVRNGAILLAMNARIYTQIFTVTQRVSFSLSRICMDDFRHVLLGDRPKMARLSLAEMHKITSKTSWIGQLLSAAEDFAEGSELEQDTARKLIEHGRRHGAFLCDAGSQPAPFLAVAHSLVVLSPHGNPEPRIAYLRQYAKDMGLSNGNCLIRYYYSGTLYEYASLEPISADFEPHEQGHGGTNYVSLDFCAGDQKSALIVMTGLMTESNTDPRKGRPGSGTREAGLFLERNTIKQAFRPQDFDYLKLTEWFTTNFRFRHSIFVRSLRACAAAVEMYGRLPDTTVTSSIVSSISLLWARWIPEREPPNASPLRVKISGPEAFACITMFDSGALIDPAYLQHPGLSFLVPAPEPLVRKAKQEAWTLLSHNGFSGAIQDSFGKTSMHLRLTQYKPELHGLYQDKHYIDECMALRETLVQVYDGGDWRPVKGQSPLSHMVTVDHWEELLTPPTDQAISVVRAAGNWLGRFAAAGVSIRLQRPTVVLPPEDVCWECVDKHIQQMGLVDEVRRIVLIM</sequence>
<protein>
    <submittedName>
        <fullName evidence="1">Uncharacterized protein</fullName>
    </submittedName>
</protein>
<dbReference type="AlphaFoldDB" id="A0AAN6U1D3"/>
<gene>
    <name evidence="1" type="ORF">N657DRAFT_633657</name>
</gene>
<dbReference type="EMBL" id="MU853227">
    <property type="protein sequence ID" value="KAK4124620.1"/>
    <property type="molecule type" value="Genomic_DNA"/>
</dbReference>
<dbReference type="Proteomes" id="UP001302602">
    <property type="component" value="Unassembled WGS sequence"/>
</dbReference>
<reference evidence="1" key="2">
    <citation type="submission" date="2023-05" db="EMBL/GenBank/DDBJ databases">
        <authorList>
            <consortium name="Lawrence Berkeley National Laboratory"/>
            <person name="Steindorff A."/>
            <person name="Hensen N."/>
            <person name="Bonometti L."/>
            <person name="Westerberg I."/>
            <person name="Brannstrom I.O."/>
            <person name="Guillou S."/>
            <person name="Cros-Aarteil S."/>
            <person name="Calhoun S."/>
            <person name="Haridas S."/>
            <person name="Kuo A."/>
            <person name="Mondo S."/>
            <person name="Pangilinan J."/>
            <person name="Riley R."/>
            <person name="Labutti K."/>
            <person name="Andreopoulos B."/>
            <person name="Lipzen A."/>
            <person name="Chen C."/>
            <person name="Yanf M."/>
            <person name="Daum C."/>
            <person name="Ng V."/>
            <person name="Clum A."/>
            <person name="Ohm R."/>
            <person name="Martin F."/>
            <person name="Silar P."/>
            <person name="Natvig D."/>
            <person name="Lalanne C."/>
            <person name="Gautier V."/>
            <person name="Ament-Velasquez S.L."/>
            <person name="Kruys A."/>
            <person name="Hutchinson M.I."/>
            <person name="Powell A.J."/>
            <person name="Barry K."/>
            <person name="Miller A.N."/>
            <person name="Grigoriev I.V."/>
            <person name="Debuchy R."/>
            <person name="Gladieux P."/>
            <person name="Thoren M.H."/>
            <person name="Johannesson H."/>
        </authorList>
    </citation>
    <scope>NUCLEOTIDE SEQUENCE</scope>
    <source>
        <strain evidence="1">CBS 731.68</strain>
    </source>
</reference>
<dbReference type="GeneID" id="87827993"/>
<dbReference type="RefSeq" id="XP_062648391.1">
    <property type="nucleotide sequence ID" value="XM_062791224.1"/>
</dbReference>
<keyword evidence="2" id="KW-1185">Reference proteome</keyword>
<organism evidence="1 2">
    <name type="scientific">Parathielavia appendiculata</name>
    <dbReference type="NCBI Taxonomy" id="2587402"/>
    <lineage>
        <taxon>Eukaryota</taxon>
        <taxon>Fungi</taxon>
        <taxon>Dikarya</taxon>
        <taxon>Ascomycota</taxon>
        <taxon>Pezizomycotina</taxon>
        <taxon>Sordariomycetes</taxon>
        <taxon>Sordariomycetidae</taxon>
        <taxon>Sordariales</taxon>
        <taxon>Chaetomiaceae</taxon>
        <taxon>Parathielavia</taxon>
    </lineage>
</organism>
<accession>A0AAN6U1D3</accession>
<reference evidence="1" key="1">
    <citation type="journal article" date="2023" name="Mol. Phylogenet. Evol.">
        <title>Genome-scale phylogeny and comparative genomics of the fungal order Sordariales.</title>
        <authorList>
            <person name="Hensen N."/>
            <person name="Bonometti L."/>
            <person name="Westerberg I."/>
            <person name="Brannstrom I.O."/>
            <person name="Guillou S."/>
            <person name="Cros-Aarteil S."/>
            <person name="Calhoun S."/>
            <person name="Haridas S."/>
            <person name="Kuo A."/>
            <person name="Mondo S."/>
            <person name="Pangilinan J."/>
            <person name="Riley R."/>
            <person name="LaButti K."/>
            <person name="Andreopoulos B."/>
            <person name="Lipzen A."/>
            <person name="Chen C."/>
            <person name="Yan M."/>
            <person name="Daum C."/>
            <person name="Ng V."/>
            <person name="Clum A."/>
            <person name="Steindorff A."/>
            <person name="Ohm R.A."/>
            <person name="Martin F."/>
            <person name="Silar P."/>
            <person name="Natvig D.O."/>
            <person name="Lalanne C."/>
            <person name="Gautier V."/>
            <person name="Ament-Velasquez S.L."/>
            <person name="Kruys A."/>
            <person name="Hutchinson M.I."/>
            <person name="Powell A.J."/>
            <person name="Barry K."/>
            <person name="Miller A.N."/>
            <person name="Grigoriev I.V."/>
            <person name="Debuchy R."/>
            <person name="Gladieux P."/>
            <person name="Hiltunen Thoren M."/>
            <person name="Johannesson H."/>
        </authorList>
    </citation>
    <scope>NUCLEOTIDE SEQUENCE</scope>
    <source>
        <strain evidence="1">CBS 731.68</strain>
    </source>
</reference>
<evidence type="ECO:0000313" key="1">
    <source>
        <dbReference type="EMBL" id="KAK4124620.1"/>
    </source>
</evidence>
<name>A0AAN6U1D3_9PEZI</name>
<evidence type="ECO:0000313" key="2">
    <source>
        <dbReference type="Proteomes" id="UP001302602"/>
    </source>
</evidence>
<proteinExistence type="predicted"/>